<evidence type="ECO:0000313" key="3">
    <source>
        <dbReference type="Proteomes" id="UP001149163"/>
    </source>
</evidence>
<organism evidence="2 3">
    <name type="scientific">Penicillium canariense</name>
    <dbReference type="NCBI Taxonomy" id="189055"/>
    <lineage>
        <taxon>Eukaryota</taxon>
        <taxon>Fungi</taxon>
        <taxon>Dikarya</taxon>
        <taxon>Ascomycota</taxon>
        <taxon>Pezizomycotina</taxon>
        <taxon>Eurotiomycetes</taxon>
        <taxon>Eurotiomycetidae</taxon>
        <taxon>Eurotiales</taxon>
        <taxon>Aspergillaceae</taxon>
        <taxon>Penicillium</taxon>
    </lineage>
</organism>
<dbReference type="OrthoDB" id="5343576at2759"/>
<evidence type="ECO:0000256" key="1">
    <source>
        <dbReference type="SAM" id="MobiDB-lite"/>
    </source>
</evidence>
<comment type="caution">
    <text evidence="2">The sequence shown here is derived from an EMBL/GenBank/DDBJ whole genome shotgun (WGS) entry which is preliminary data.</text>
</comment>
<reference evidence="2" key="1">
    <citation type="submission" date="2022-11" db="EMBL/GenBank/DDBJ databases">
        <authorList>
            <person name="Petersen C."/>
        </authorList>
    </citation>
    <scope>NUCLEOTIDE SEQUENCE</scope>
    <source>
        <strain evidence="2">IBT 26290</strain>
    </source>
</reference>
<accession>A0A9W9LSX4</accession>
<sequence length="534" mass="57968">MSPSAIPEELQTQSDLHQDQLQAVGKAFDALLLTLYRLTHRHNDLKQYTEEASKQDLNADMHLVLQYTNVTRLLSPQDRPHAMEVQQRLLDQQKQLCQGLVHNKPPVEEQSLNSMEIMKTLVSHQNVDENSMRAILDGVKGYKALLRSDGLSPISSANSCLFARGPDPSVTLEQDFTTNGTQGSLHCPFSKPKSSRAGSDAPNGKDDGPKIQVDSCGHNHLDPIKAEQEERRSSTTPSVGQSSQGRCPVSRCPIRYLDKHSPEEIAEYVERHKHEIPRSHAICVKRYQKDPQNMRQLDAKYGGLINMISGLSAKHQAFLPGCQANGDGEGGSDPSASTERVEKWAENVDPETPGPSNHTENRESRFDRPLREVRVGESPSRPWGIPVPITQEPPVSVPFSGSPSDPIVPGAHPADPFAKSPGDASTKPAGRCPFGHDAPKAEPAPSPPVPVPVPDSDPAAQLGPPWSNWGNAVNAAMGETANTGAGKTEDATMETDTKSLPTHVTFNGPVFFGYSAEQTAGLMQQLGHLNLGKS</sequence>
<feature type="region of interest" description="Disordered" evidence="1">
    <location>
        <begin position="172"/>
        <end position="247"/>
    </location>
</feature>
<proteinExistence type="predicted"/>
<feature type="compositionally biased region" description="Basic and acidic residues" evidence="1">
    <location>
        <begin position="217"/>
        <end position="233"/>
    </location>
</feature>
<feature type="region of interest" description="Disordered" evidence="1">
    <location>
        <begin position="322"/>
        <end position="502"/>
    </location>
</feature>
<feature type="compositionally biased region" description="Basic and acidic residues" evidence="1">
    <location>
        <begin position="359"/>
        <end position="375"/>
    </location>
</feature>
<keyword evidence="3" id="KW-1185">Reference proteome</keyword>
<feature type="compositionally biased region" description="Pro residues" evidence="1">
    <location>
        <begin position="442"/>
        <end position="455"/>
    </location>
</feature>
<dbReference type="GeneID" id="81422711"/>
<feature type="compositionally biased region" description="Low complexity" evidence="1">
    <location>
        <begin position="393"/>
        <end position="405"/>
    </location>
</feature>
<dbReference type="Proteomes" id="UP001149163">
    <property type="component" value="Unassembled WGS sequence"/>
</dbReference>
<dbReference type="AlphaFoldDB" id="A0A9W9LSX4"/>
<evidence type="ECO:0000313" key="2">
    <source>
        <dbReference type="EMBL" id="KAJ5175533.1"/>
    </source>
</evidence>
<feature type="compositionally biased region" description="Polar residues" evidence="1">
    <location>
        <begin position="234"/>
        <end position="245"/>
    </location>
</feature>
<protein>
    <submittedName>
        <fullName evidence="2">Uncharacterized protein</fullName>
    </submittedName>
</protein>
<name>A0A9W9LSX4_9EURO</name>
<dbReference type="EMBL" id="JAPQKN010000001">
    <property type="protein sequence ID" value="KAJ5175533.1"/>
    <property type="molecule type" value="Genomic_DNA"/>
</dbReference>
<feature type="compositionally biased region" description="Polar residues" evidence="1">
    <location>
        <begin position="172"/>
        <end position="184"/>
    </location>
</feature>
<dbReference type="RefSeq" id="XP_056547141.1">
    <property type="nucleotide sequence ID" value="XM_056683535.1"/>
</dbReference>
<gene>
    <name evidence="2" type="ORF">N7482_001410</name>
</gene>
<reference evidence="2" key="2">
    <citation type="journal article" date="2023" name="IMA Fungus">
        <title>Comparative genomic study of the Penicillium genus elucidates a diverse pangenome and 15 lateral gene transfer events.</title>
        <authorList>
            <person name="Petersen C."/>
            <person name="Sorensen T."/>
            <person name="Nielsen M.R."/>
            <person name="Sondergaard T.E."/>
            <person name="Sorensen J.L."/>
            <person name="Fitzpatrick D.A."/>
            <person name="Frisvad J.C."/>
            <person name="Nielsen K.L."/>
        </authorList>
    </citation>
    <scope>NUCLEOTIDE SEQUENCE</scope>
    <source>
        <strain evidence="2">IBT 26290</strain>
    </source>
</reference>